<evidence type="ECO:0000313" key="2">
    <source>
        <dbReference type="Proteomes" id="UP000296049"/>
    </source>
</evidence>
<organism evidence="1 2">
    <name type="scientific">Anas platyrhynchos</name>
    <name type="common">Mallard</name>
    <name type="synonym">Anas boschas</name>
    <dbReference type="NCBI Taxonomy" id="8839"/>
    <lineage>
        <taxon>Eukaryota</taxon>
        <taxon>Metazoa</taxon>
        <taxon>Chordata</taxon>
        <taxon>Craniata</taxon>
        <taxon>Vertebrata</taxon>
        <taxon>Euteleostomi</taxon>
        <taxon>Archelosauria</taxon>
        <taxon>Archosauria</taxon>
        <taxon>Dinosauria</taxon>
        <taxon>Saurischia</taxon>
        <taxon>Theropoda</taxon>
        <taxon>Coelurosauria</taxon>
        <taxon>Aves</taxon>
        <taxon>Neognathae</taxon>
        <taxon>Galloanserae</taxon>
        <taxon>Anseriformes</taxon>
        <taxon>Anatidae</taxon>
        <taxon>Anatinae</taxon>
        <taxon>Anas</taxon>
    </lineage>
</organism>
<dbReference type="AlphaFoldDB" id="R0K3D9"/>
<gene>
    <name evidence="1" type="ORF">Anapl_07102</name>
</gene>
<accession>R0K3D9</accession>
<keyword evidence="2" id="KW-1185">Reference proteome</keyword>
<dbReference type="EMBL" id="KB742777">
    <property type="protein sequence ID" value="EOB04576.1"/>
    <property type="molecule type" value="Genomic_DNA"/>
</dbReference>
<evidence type="ECO:0000313" key="1">
    <source>
        <dbReference type="EMBL" id="EOB04576.1"/>
    </source>
</evidence>
<reference evidence="2" key="1">
    <citation type="journal article" date="2013" name="Nat. Genet.">
        <title>The duck genome and transcriptome provide insight into an avian influenza virus reservoir species.</title>
        <authorList>
            <person name="Huang Y."/>
            <person name="Li Y."/>
            <person name="Burt D.W."/>
            <person name="Chen H."/>
            <person name="Zhang Y."/>
            <person name="Qian W."/>
            <person name="Kim H."/>
            <person name="Gan S."/>
            <person name="Zhao Y."/>
            <person name="Li J."/>
            <person name="Yi K."/>
            <person name="Feng H."/>
            <person name="Zhu P."/>
            <person name="Li B."/>
            <person name="Liu Q."/>
            <person name="Fairley S."/>
            <person name="Magor K.E."/>
            <person name="Du Z."/>
            <person name="Hu X."/>
            <person name="Goodman L."/>
            <person name="Tafer H."/>
            <person name="Vignal A."/>
            <person name="Lee T."/>
            <person name="Kim K.W."/>
            <person name="Sheng Z."/>
            <person name="An Y."/>
            <person name="Searle S."/>
            <person name="Herrero J."/>
            <person name="Groenen M.A."/>
            <person name="Crooijmans R.P."/>
            <person name="Faraut T."/>
            <person name="Cai Q."/>
            <person name="Webster R.G."/>
            <person name="Aldridge J.R."/>
            <person name="Warren W.C."/>
            <person name="Bartschat S."/>
            <person name="Kehr S."/>
            <person name="Marz M."/>
            <person name="Stadler P.F."/>
            <person name="Smith J."/>
            <person name="Kraus R.H."/>
            <person name="Zhao Y."/>
            <person name="Ren L."/>
            <person name="Fei J."/>
            <person name="Morisson M."/>
            <person name="Kaiser P."/>
            <person name="Griffin D.K."/>
            <person name="Rao M."/>
            <person name="Pitel F."/>
            <person name="Wang J."/>
            <person name="Li N."/>
        </authorList>
    </citation>
    <scope>NUCLEOTIDE SEQUENCE [LARGE SCALE GENOMIC DNA]</scope>
</reference>
<proteinExistence type="predicted"/>
<dbReference type="Proteomes" id="UP000296049">
    <property type="component" value="Unassembled WGS sequence"/>
</dbReference>
<sequence>MGASAAGIHNARGIQLKSQLKDVDFPSVLIILRFNYVLHQYICKVNIGFFTMKTPSSLLHLNLGTQDELTFTISAMLGCPSDPVEKSTYVVHSLVHQRKWWLEPVLLNNLIRSRGLNYSFLLHVTPVSRAPSLAHQGIWQLSACAALQLATTKGSAFSPGLPSSSHFSLCTSSGFELTL</sequence>
<protein>
    <submittedName>
        <fullName evidence="1">Uncharacterized protein</fullName>
    </submittedName>
</protein>
<name>R0K3D9_ANAPL</name>